<evidence type="ECO:0000256" key="4">
    <source>
        <dbReference type="ARBA" id="ARBA00023136"/>
    </source>
</evidence>
<dbReference type="GO" id="GO:0005886">
    <property type="term" value="C:plasma membrane"/>
    <property type="evidence" value="ECO:0007669"/>
    <property type="project" value="UniProtKB-SubCell"/>
</dbReference>
<dbReference type="Gene3D" id="1.20.1250.20">
    <property type="entry name" value="MFS general substrate transporter like domains"/>
    <property type="match status" value="1"/>
</dbReference>
<feature type="transmembrane region" description="Helical" evidence="5">
    <location>
        <begin position="306"/>
        <end position="329"/>
    </location>
</feature>
<comment type="subcellular location">
    <subcellularLocation>
        <location evidence="1">Cell membrane</location>
        <topology evidence="1">Multi-pass membrane protein</topology>
    </subcellularLocation>
</comment>
<gene>
    <name evidence="7" type="ORF">DN069_29865</name>
</gene>
<feature type="transmembrane region" description="Helical" evidence="5">
    <location>
        <begin position="30"/>
        <end position="52"/>
    </location>
</feature>
<evidence type="ECO:0000313" key="8">
    <source>
        <dbReference type="Proteomes" id="UP000248889"/>
    </source>
</evidence>
<feature type="transmembrane region" description="Helical" evidence="5">
    <location>
        <begin position="221"/>
        <end position="237"/>
    </location>
</feature>
<accession>A0A2X0IEF8</accession>
<evidence type="ECO:0000259" key="6">
    <source>
        <dbReference type="PROSITE" id="PS50850"/>
    </source>
</evidence>
<feature type="transmembrane region" description="Helical" evidence="5">
    <location>
        <begin position="435"/>
        <end position="455"/>
    </location>
</feature>
<feature type="transmembrane region" description="Helical" evidence="5">
    <location>
        <begin position="183"/>
        <end position="200"/>
    </location>
</feature>
<dbReference type="Gene3D" id="1.20.1720.10">
    <property type="entry name" value="Multidrug resistance protein D"/>
    <property type="match status" value="1"/>
</dbReference>
<feature type="transmembrane region" description="Helical" evidence="5">
    <location>
        <begin position="64"/>
        <end position="82"/>
    </location>
</feature>
<feature type="transmembrane region" description="Helical" evidence="5">
    <location>
        <begin position="341"/>
        <end position="360"/>
    </location>
</feature>
<organism evidence="7 8">
    <name type="scientific">Streptacidiphilus pinicola</name>
    <dbReference type="NCBI Taxonomy" id="2219663"/>
    <lineage>
        <taxon>Bacteria</taxon>
        <taxon>Bacillati</taxon>
        <taxon>Actinomycetota</taxon>
        <taxon>Actinomycetes</taxon>
        <taxon>Kitasatosporales</taxon>
        <taxon>Streptomycetaceae</taxon>
        <taxon>Streptacidiphilus</taxon>
    </lineage>
</organism>
<protein>
    <submittedName>
        <fullName evidence="7">MFS transporter</fullName>
    </submittedName>
</protein>
<feature type="transmembrane region" description="Helical" evidence="5">
    <location>
        <begin position="366"/>
        <end position="392"/>
    </location>
</feature>
<reference evidence="7 8" key="1">
    <citation type="submission" date="2018-06" db="EMBL/GenBank/DDBJ databases">
        <title>Streptacidiphilus pinicola sp. nov., isolated from pine grove soil.</title>
        <authorList>
            <person name="Roh S.G."/>
            <person name="Park S."/>
            <person name="Kim M.-K."/>
            <person name="Yun B.-R."/>
            <person name="Park J."/>
            <person name="Kim M.J."/>
            <person name="Kim Y.S."/>
            <person name="Kim S.B."/>
        </authorList>
    </citation>
    <scope>NUCLEOTIDE SEQUENCE [LARGE SCALE GENOMIC DNA]</scope>
    <source>
        <strain evidence="7 8">MMS16-CNU450</strain>
    </source>
</reference>
<feature type="transmembrane region" description="Helical" evidence="5">
    <location>
        <begin position="277"/>
        <end position="300"/>
    </location>
</feature>
<dbReference type="InterPro" id="IPR036259">
    <property type="entry name" value="MFS_trans_sf"/>
</dbReference>
<dbReference type="AlphaFoldDB" id="A0A2X0IEF8"/>
<dbReference type="Proteomes" id="UP000248889">
    <property type="component" value="Unassembled WGS sequence"/>
</dbReference>
<evidence type="ECO:0000256" key="1">
    <source>
        <dbReference type="ARBA" id="ARBA00004651"/>
    </source>
</evidence>
<dbReference type="PROSITE" id="PS50850">
    <property type="entry name" value="MFS"/>
    <property type="match status" value="1"/>
</dbReference>
<name>A0A2X0IEF8_9ACTN</name>
<keyword evidence="8" id="KW-1185">Reference proteome</keyword>
<comment type="caution">
    <text evidence="7">The sequence shown here is derived from an EMBL/GenBank/DDBJ whole genome shotgun (WGS) entry which is preliminary data.</text>
</comment>
<dbReference type="PANTHER" id="PTHR23501">
    <property type="entry name" value="MAJOR FACILITATOR SUPERFAMILY"/>
    <property type="match status" value="1"/>
</dbReference>
<sequence>MGSVTTLARASGLSDTDETAGILTRPYRMLTVGIVACVLLIAFEATAVNTAMPVAARALHGVSLYAFAFTGFFTSSLLAMVVSGEWCDKRGPLVPLGAGIAVFGAGLVLAGTATTMWTFVAGRVTQGLGGGLVIVALYVVVGLRYPERLRPKVFAAFAASWVLPSVVGPLVSGTVTQHVGWRWVFLSIPVLIIAPLALMLPQLRGLNAGEAAGQPLDRRRLRLALGLAAGAGLLQYATQRLDLWSLVPAAAGAALLVPAALRLLPRGTFRAERGLPTVILLRGIAAGGFISAEAFIPLMLVTQHGYSPTMAGLSLAGGGVFWAVGSWLQGRPFAERHRLRLVQLGLAAATVAIALVGVAATPSAPALLVASAWTLGGCGMGLAIASISVLLFNLSEPEEAGVNSASLQVNDALGNIVCTALGGLLFTSLGTGTTAGFVAVFGSMALVMLGGTLVCRRVTPQGREALPIRGSAA</sequence>
<evidence type="ECO:0000256" key="3">
    <source>
        <dbReference type="ARBA" id="ARBA00022989"/>
    </source>
</evidence>
<feature type="transmembrane region" description="Helical" evidence="5">
    <location>
        <begin position="153"/>
        <end position="171"/>
    </location>
</feature>
<dbReference type="OrthoDB" id="9778875at2"/>
<dbReference type="GO" id="GO:0022857">
    <property type="term" value="F:transmembrane transporter activity"/>
    <property type="evidence" value="ECO:0007669"/>
    <property type="project" value="InterPro"/>
</dbReference>
<evidence type="ECO:0000313" key="7">
    <source>
        <dbReference type="EMBL" id="RAG82003.1"/>
    </source>
</evidence>
<evidence type="ECO:0000256" key="2">
    <source>
        <dbReference type="ARBA" id="ARBA00022692"/>
    </source>
</evidence>
<evidence type="ECO:0000256" key="5">
    <source>
        <dbReference type="SAM" id="Phobius"/>
    </source>
</evidence>
<keyword evidence="4 5" id="KW-0472">Membrane</keyword>
<dbReference type="RefSeq" id="WP_111506240.1">
    <property type="nucleotide sequence ID" value="NZ_QKYN01000128.1"/>
</dbReference>
<dbReference type="Pfam" id="PF07690">
    <property type="entry name" value="MFS_1"/>
    <property type="match status" value="1"/>
</dbReference>
<proteinExistence type="predicted"/>
<feature type="transmembrane region" description="Helical" evidence="5">
    <location>
        <begin position="94"/>
        <end position="118"/>
    </location>
</feature>
<dbReference type="EMBL" id="QKYN01000128">
    <property type="protein sequence ID" value="RAG82003.1"/>
    <property type="molecule type" value="Genomic_DNA"/>
</dbReference>
<feature type="transmembrane region" description="Helical" evidence="5">
    <location>
        <begin position="243"/>
        <end position="265"/>
    </location>
</feature>
<dbReference type="InterPro" id="IPR020846">
    <property type="entry name" value="MFS_dom"/>
</dbReference>
<keyword evidence="2 5" id="KW-0812">Transmembrane</keyword>
<dbReference type="InterPro" id="IPR011701">
    <property type="entry name" value="MFS"/>
</dbReference>
<dbReference type="SUPFAM" id="SSF103473">
    <property type="entry name" value="MFS general substrate transporter"/>
    <property type="match status" value="1"/>
</dbReference>
<keyword evidence="3 5" id="KW-1133">Transmembrane helix</keyword>
<feature type="transmembrane region" description="Helical" evidence="5">
    <location>
        <begin position="124"/>
        <end position="141"/>
    </location>
</feature>
<feature type="domain" description="Major facilitator superfamily (MFS) profile" evidence="6">
    <location>
        <begin position="30"/>
        <end position="463"/>
    </location>
</feature>
<feature type="transmembrane region" description="Helical" evidence="5">
    <location>
        <begin position="412"/>
        <end position="429"/>
    </location>
</feature>
<dbReference type="PANTHER" id="PTHR23501:SF154">
    <property type="entry name" value="MULTIDRUG-EFFLUX TRANSPORTER RV1634-RELATED"/>
    <property type="match status" value="1"/>
</dbReference>